<dbReference type="InterPro" id="IPR009057">
    <property type="entry name" value="Homeodomain-like_sf"/>
</dbReference>
<evidence type="ECO:0000256" key="2">
    <source>
        <dbReference type="ARBA" id="ARBA00023125"/>
    </source>
</evidence>
<gene>
    <name evidence="5" type="ORF">AB6T85_20130</name>
</gene>
<evidence type="ECO:0000256" key="3">
    <source>
        <dbReference type="ARBA" id="ARBA00023163"/>
    </source>
</evidence>
<protein>
    <submittedName>
        <fullName evidence="5">TetR/AcrR family transcriptional regulator</fullName>
    </submittedName>
</protein>
<name>A0ABV4ECR6_9GAMM</name>
<comment type="caution">
    <text evidence="5">The sequence shown here is derived from an EMBL/GenBank/DDBJ whole genome shotgun (WGS) entry which is preliminary data.</text>
</comment>
<dbReference type="PANTHER" id="PTHR47506">
    <property type="entry name" value="TRANSCRIPTIONAL REGULATORY PROTEIN"/>
    <property type="match status" value="1"/>
</dbReference>
<accession>A0ABV4ECR6</accession>
<dbReference type="EMBL" id="JBGFFX010000015">
    <property type="protein sequence ID" value="MEY8772720.1"/>
    <property type="molecule type" value="Genomic_DNA"/>
</dbReference>
<keyword evidence="6" id="KW-1185">Reference proteome</keyword>
<sequence length="85" mass="9277">MRRPIFDRKAGVATAQALFHEHGYHAVSIADLTEALNIKPPSVYAAFGSKIGLYEQSLARYARESALLLNNLLSTDNTVAKGMVD</sequence>
<organism evidence="5 6">
    <name type="scientific">Erwinia aeris</name>
    <dbReference type="NCBI Taxonomy" id="3239803"/>
    <lineage>
        <taxon>Bacteria</taxon>
        <taxon>Pseudomonadati</taxon>
        <taxon>Pseudomonadota</taxon>
        <taxon>Gammaproteobacteria</taxon>
        <taxon>Enterobacterales</taxon>
        <taxon>Erwiniaceae</taxon>
        <taxon>Erwinia</taxon>
    </lineage>
</organism>
<dbReference type="RefSeq" id="WP_369896553.1">
    <property type="nucleotide sequence ID" value="NZ_JBGFFX010000015.1"/>
</dbReference>
<feature type="domain" description="HTH tetR-type" evidence="4">
    <location>
        <begin position="13"/>
        <end position="55"/>
    </location>
</feature>
<evidence type="ECO:0000259" key="4">
    <source>
        <dbReference type="Pfam" id="PF00440"/>
    </source>
</evidence>
<keyword evidence="1" id="KW-0805">Transcription regulation</keyword>
<proteinExistence type="predicted"/>
<dbReference type="PANTHER" id="PTHR47506:SF1">
    <property type="entry name" value="HTH-TYPE TRANSCRIPTIONAL REGULATOR YJDC"/>
    <property type="match status" value="1"/>
</dbReference>
<reference evidence="5 6" key="1">
    <citation type="submission" date="2024-07" db="EMBL/GenBank/DDBJ databases">
        <authorList>
            <person name="Hebao G."/>
        </authorList>
    </citation>
    <scope>NUCLEOTIDE SEQUENCE [LARGE SCALE GENOMIC DNA]</scope>
    <source>
        <strain evidence="5 6">ACCC 02193</strain>
    </source>
</reference>
<evidence type="ECO:0000313" key="5">
    <source>
        <dbReference type="EMBL" id="MEY8772720.1"/>
    </source>
</evidence>
<dbReference type="InterPro" id="IPR001647">
    <property type="entry name" value="HTH_TetR"/>
</dbReference>
<dbReference type="Pfam" id="PF00440">
    <property type="entry name" value="TetR_N"/>
    <property type="match status" value="1"/>
</dbReference>
<keyword evidence="2" id="KW-0238">DNA-binding</keyword>
<dbReference type="Proteomes" id="UP001565243">
    <property type="component" value="Unassembled WGS sequence"/>
</dbReference>
<dbReference type="Gene3D" id="1.10.10.60">
    <property type="entry name" value="Homeodomain-like"/>
    <property type="match status" value="1"/>
</dbReference>
<keyword evidence="3" id="KW-0804">Transcription</keyword>
<evidence type="ECO:0000256" key="1">
    <source>
        <dbReference type="ARBA" id="ARBA00023015"/>
    </source>
</evidence>
<dbReference type="SUPFAM" id="SSF46689">
    <property type="entry name" value="Homeodomain-like"/>
    <property type="match status" value="1"/>
</dbReference>
<evidence type="ECO:0000313" key="6">
    <source>
        <dbReference type="Proteomes" id="UP001565243"/>
    </source>
</evidence>